<accession>A0ACC3NZ97</accession>
<sequence length="1029" mass="113913">MGPRAVRSCLATKLTPQQKIVSLPSQGINSFMARKSSWNPIAFVPAQVTIISSIVYIALFAVLIWVHHTVPSAPSNAVPVAGVNLTQAWLDLSYISDGFHPIDSRRNEAVRDYLLERISVILDTNGVEHKVIKSGAEVETEKEKSSKPRDVTVFEDNTSNVTFVDDFRKVPWTCYGESTNILVYIRGKDDKDGDWWESNKQYDGQGGVLVNAHYDSVSSGYGATDDGVGVVTILQLISHFTTKGNRPKRGVVALLNNGEENGLYGAHNYLRHPLSQFTHTFLNLEGAGAGGKATLFRSTDAEVTKFYAKSPRPYGTVVSGDGFKRGFIRSGTDYTVFNGDNGMRGLDVAFFEPRARYHTDQDDAKDTSPASLWHMLSSSLATMQAMTSYSGDEFEGQTTKTGRVAIGSGSDGVWFDLFGRVFAVMKLPTLFAVSIVLLVAPPLLLIALQVILTKKDKWYPLSKRRYLDSEQDEDTAVHFSGMRGLLRFPIAFVAATAAVLALAYLVAKINPFVVYSSEYAVWTMMLSAWLCVGWFFLAGADRVRPTALQRMYILIWLYSLSWAILAIVTVGENNFQIASGYCMLIYNASTFAALLIAYLELFALPTKKAYIEHVASAGEEQERQSTRRASPSSRSRLSEHRPWRYSQAGEDEDATESTSLLRSGDRRRPSEDTFTRFARRRQPDDDGGLQDTEDKLLTKAYGDEQAWSSSLPRWTWIVQFILLAPINVIVLGQISLILTAGLQQTPADGNPVLPIYLIVAALTTLLLLPLTPFLHRFSYKVPTILFLIFIGCLVYNLIAFPFSRDARLKIFFVQQVDLNSGANNVTLSGLDGFVQDVISGLPSTAGEDVRCGDQNADNRRAGLQSCVWSGLAPNVLANKVTSQHAANHSEESGYDTWLDYNITSTNSSASFSVRGRNTKSCRLEFNKPVSEVHIEDAASDPRYRAVAEKGSTQVRLFSRDWDKNFSINVTWAGQNATGHTGRVVCMWSDANQLGTIPAFDEVRRFGPVWSAVTKTSDGLVEGYKDFEVM</sequence>
<name>A0ACC3NZ97_9PEZI</name>
<evidence type="ECO:0000313" key="1">
    <source>
        <dbReference type="EMBL" id="KAK3725854.1"/>
    </source>
</evidence>
<comment type="caution">
    <text evidence="1">The sequence shown here is derived from an EMBL/GenBank/DDBJ whole genome shotgun (WGS) entry which is preliminary data.</text>
</comment>
<reference evidence="1" key="1">
    <citation type="submission" date="2023-07" db="EMBL/GenBank/DDBJ databases">
        <title>Black Yeasts Isolated from many extreme environments.</title>
        <authorList>
            <person name="Coleine C."/>
            <person name="Stajich J.E."/>
            <person name="Selbmann L."/>
        </authorList>
    </citation>
    <scope>NUCLEOTIDE SEQUENCE</scope>
    <source>
        <strain evidence="1">CCFEE 5714</strain>
    </source>
</reference>
<dbReference type="Proteomes" id="UP001281147">
    <property type="component" value="Unassembled WGS sequence"/>
</dbReference>
<gene>
    <name evidence="1" type="ORF">LTR37_000002</name>
</gene>
<keyword evidence="2" id="KW-1185">Reference proteome</keyword>
<protein>
    <submittedName>
        <fullName evidence="1">Uncharacterized protein</fullName>
    </submittedName>
</protein>
<evidence type="ECO:0000313" key="2">
    <source>
        <dbReference type="Proteomes" id="UP001281147"/>
    </source>
</evidence>
<dbReference type="EMBL" id="JAUTXU010000001">
    <property type="protein sequence ID" value="KAK3725854.1"/>
    <property type="molecule type" value="Genomic_DNA"/>
</dbReference>
<organism evidence="1 2">
    <name type="scientific">Vermiconidia calcicola</name>
    <dbReference type="NCBI Taxonomy" id="1690605"/>
    <lineage>
        <taxon>Eukaryota</taxon>
        <taxon>Fungi</taxon>
        <taxon>Dikarya</taxon>
        <taxon>Ascomycota</taxon>
        <taxon>Pezizomycotina</taxon>
        <taxon>Dothideomycetes</taxon>
        <taxon>Dothideomycetidae</taxon>
        <taxon>Mycosphaerellales</taxon>
        <taxon>Extremaceae</taxon>
        <taxon>Vermiconidia</taxon>
    </lineage>
</organism>
<proteinExistence type="predicted"/>